<dbReference type="PANTHER" id="PTHR42881">
    <property type="entry name" value="PROLYL ENDOPEPTIDASE"/>
    <property type="match status" value="1"/>
</dbReference>
<dbReference type="PROSITE" id="PS00708">
    <property type="entry name" value="PRO_ENDOPEP_SER"/>
    <property type="match status" value="1"/>
</dbReference>
<comment type="function">
    <text evidence="7">Cleaves peptide bonds on the C-terminal side of prolyl residues within peptides that are up to approximately 30 amino acids long. Has an absolute requirement for an X-Pro bond in the trans configuration immediately preceding the Pro-Y scissible bond.</text>
</comment>
<keyword evidence="12" id="KW-1185">Reference proteome</keyword>
<dbReference type="GO" id="GO:0004252">
    <property type="term" value="F:serine-type endopeptidase activity"/>
    <property type="evidence" value="ECO:0007669"/>
    <property type="project" value="UniProtKB-EC"/>
</dbReference>
<proteinExistence type="inferred from homology"/>
<dbReference type="GO" id="GO:0070012">
    <property type="term" value="F:oligopeptidase activity"/>
    <property type="evidence" value="ECO:0007669"/>
    <property type="project" value="TreeGrafter"/>
</dbReference>
<evidence type="ECO:0000256" key="7">
    <source>
        <dbReference type="ARBA" id="ARBA00060121"/>
    </source>
</evidence>
<comment type="caution">
    <text evidence="11">The sequence shown here is derived from an EMBL/GenBank/DDBJ whole genome shotgun (WGS) entry which is preliminary data.</text>
</comment>
<keyword evidence="4" id="KW-0645">Protease</keyword>
<dbReference type="EC" id="3.4.21.26" evidence="3"/>
<dbReference type="InterPro" id="IPR029058">
    <property type="entry name" value="AB_hydrolase_fold"/>
</dbReference>
<dbReference type="RefSeq" id="WP_020891417.1">
    <property type="nucleotide sequence ID" value="NZ_BJYV01000013.1"/>
</dbReference>
<name>A0A512CD31_9BACT</name>
<organism evidence="11 12">
    <name type="scientific">Cyclobacterium qasimii</name>
    <dbReference type="NCBI Taxonomy" id="1350429"/>
    <lineage>
        <taxon>Bacteria</taxon>
        <taxon>Pseudomonadati</taxon>
        <taxon>Bacteroidota</taxon>
        <taxon>Cytophagia</taxon>
        <taxon>Cytophagales</taxon>
        <taxon>Cyclobacteriaceae</taxon>
        <taxon>Cyclobacterium</taxon>
    </lineage>
</organism>
<dbReference type="Gene3D" id="3.40.50.1820">
    <property type="entry name" value="alpha/beta hydrolase"/>
    <property type="match status" value="1"/>
</dbReference>
<dbReference type="InterPro" id="IPR051167">
    <property type="entry name" value="Prolyl_oligopep/macrocyclase"/>
</dbReference>
<protein>
    <recommendedName>
        <fullName evidence="3">prolyl oligopeptidase</fullName>
        <ecNumber evidence="3">3.4.21.26</ecNumber>
    </recommendedName>
    <alternativeName>
        <fullName evidence="8">Proline-specific endopeptidase</fullName>
    </alternativeName>
</protein>
<evidence type="ECO:0000256" key="3">
    <source>
        <dbReference type="ARBA" id="ARBA00011897"/>
    </source>
</evidence>
<dbReference type="Pfam" id="PF00326">
    <property type="entry name" value="Peptidase_S9"/>
    <property type="match status" value="1"/>
</dbReference>
<comment type="catalytic activity">
    <reaction evidence="1">
        <text>Hydrolysis of Pro-|-Xaa &gt;&gt; Ala-|-Xaa in oligopeptides.</text>
        <dbReference type="EC" id="3.4.21.26"/>
    </reaction>
</comment>
<dbReference type="SUPFAM" id="SSF50993">
    <property type="entry name" value="Peptidase/esterase 'gauge' domain"/>
    <property type="match status" value="1"/>
</dbReference>
<accession>A0A512CD31</accession>
<dbReference type="InterPro" id="IPR023302">
    <property type="entry name" value="Pept_S9A_N"/>
</dbReference>
<keyword evidence="5" id="KW-0378">Hydrolase</keyword>
<evidence type="ECO:0000313" key="11">
    <source>
        <dbReference type="EMBL" id="GEO22129.1"/>
    </source>
</evidence>
<gene>
    <name evidence="11" type="ORF">CQA01_26630</name>
</gene>
<dbReference type="InterPro" id="IPR002470">
    <property type="entry name" value="Peptidase_S9A"/>
</dbReference>
<dbReference type="PRINTS" id="PR00862">
    <property type="entry name" value="PROLIGOPTASE"/>
</dbReference>
<dbReference type="EMBL" id="BJYV01000013">
    <property type="protein sequence ID" value="GEO22129.1"/>
    <property type="molecule type" value="Genomic_DNA"/>
</dbReference>
<evidence type="ECO:0000259" key="9">
    <source>
        <dbReference type="Pfam" id="PF00326"/>
    </source>
</evidence>
<evidence type="ECO:0000256" key="8">
    <source>
        <dbReference type="ARBA" id="ARBA00081187"/>
    </source>
</evidence>
<dbReference type="SUPFAM" id="SSF53474">
    <property type="entry name" value="alpha/beta-Hydrolases"/>
    <property type="match status" value="1"/>
</dbReference>
<dbReference type="GO" id="GO:0006508">
    <property type="term" value="P:proteolysis"/>
    <property type="evidence" value="ECO:0007669"/>
    <property type="project" value="UniProtKB-KW"/>
</dbReference>
<evidence type="ECO:0000259" key="10">
    <source>
        <dbReference type="Pfam" id="PF02897"/>
    </source>
</evidence>
<dbReference type="FunFam" id="3.40.50.1820:FF:000005">
    <property type="entry name" value="Prolyl endopeptidase"/>
    <property type="match status" value="1"/>
</dbReference>
<reference evidence="11 12" key="1">
    <citation type="submission" date="2019-07" db="EMBL/GenBank/DDBJ databases">
        <title>Whole genome shotgun sequence of Cyclobacterium qasimii NBRC 106168.</title>
        <authorList>
            <person name="Hosoyama A."/>
            <person name="Uohara A."/>
            <person name="Ohji S."/>
            <person name="Ichikawa N."/>
        </authorList>
    </citation>
    <scope>NUCLEOTIDE SEQUENCE [LARGE SCALE GENOMIC DNA]</scope>
    <source>
        <strain evidence="11 12">NBRC 106168</strain>
    </source>
</reference>
<dbReference type="InterPro" id="IPR002471">
    <property type="entry name" value="Pept_S9_AS"/>
</dbReference>
<feature type="domain" description="Peptidase S9 prolyl oligopeptidase catalytic" evidence="9">
    <location>
        <begin position="498"/>
        <end position="712"/>
    </location>
</feature>
<dbReference type="Proteomes" id="UP000321301">
    <property type="component" value="Unassembled WGS sequence"/>
</dbReference>
<evidence type="ECO:0000313" key="12">
    <source>
        <dbReference type="Proteomes" id="UP000321301"/>
    </source>
</evidence>
<evidence type="ECO:0000256" key="4">
    <source>
        <dbReference type="ARBA" id="ARBA00022670"/>
    </source>
</evidence>
<keyword evidence="6" id="KW-0720">Serine protease</keyword>
<dbReference type="GO" id="GO:0005829">
    <property type="term" value="C:cytosol"/>
    <property type="evidence" value="ECO:0007669"/>
    <property type="project" value="TreeGrafter"/>
</dbReference>
<dbReference type="AlphaFoldDB" id="A0A512CD31"/>
<dbReference type="Gene3D" id="2.130.10.120">
    <property type="entry name" value="Prolyl oligopeptidase, N-terminal domain"/>
    <property type="match status" value="1"/>
</dbReference>
<evidence type="ECO:0000256" key="1">
    <source>
        <dbReference type="ARBA" id="ARBA00001070"/>
    </source>
</evidence>
<evidence type="ECO:0000256" key="2">
    <source>
        <dbReference type="ARBA" id="ARBA00005228"/>
    </source>
</evidence>
<dbReference type="PANTHER" id="PTHR42881:SF2">
    <property type="entry name" value="PROLYL ENDOPEPTIDASE"/>
    <property type="match status" value="1"/>
</dbReference>
<sequence length="720" mass="80575">MMQNGFILLPKLKKNSLLCFTILTLACTNENHFKPIPVEYPITEKSDHVDLYWGEEIADPYRWLEDDYADNTKEWVIAQNKVTFDYLDKIPFRDAIRDRLEKVWNYEKVGAPFFYGDWTYYFKNDGLQNQSILYRSRGEGNEEIFLDPNQLSEDGSTSLSSIAFTKDGSLFAYAVSVAGSDWRDIYVMDTESKTLLKDQIKDAKFTGISWEGKKGFYYSTYAQPDGSKLSALTNDHRLYFHQLGTTQAEDLLVFGNDATPRRYVSGSVTEDGHVLVISAANSTTGNELYIKDLSKEGSTIKSIVANMDNNHGVLDHQEGWLLVQTNMDAPNNQLVKIDLNNPRPEKWQVLIPEIAQVMQVSKGGGKLFATYLKDAISEIRQYDYEGNEESTIELPGAGTVSGFSSKNTQDSIYYSFTSYVQPGSIYKYSIREGKSKLYRQPQLDFDPESYESHQVFYNSKDGTKVPMILTHKKGLALNGKNPTILYGYGGFNISLTPAFSIANTVWLENGGIYAVPNIRGGGEYGENWHKAGTKLQKQNVFDDFIAAGEYLIREGYTSSEYLAIKGGSNGGLLVGATMIQRPDLARVALPAVGVMDMLRYHQFTSGAGWAYDYGTSDESEEMYRYLKNYSPVHALKQGTAYPATLVTTADHDDRVVPAHSFKFAAALQEAHKGELPVLIRIETNAGHGAGKPTSKVIEEQADIFAFTLYNMGVDFGGKSE</sequence>
<dbReference type="InterPro" id="IPR001375">
    <property type="entry name" value="Peptidase_S9_cat"/>
</dbReference>
<feature type="domain" description="Peptidase S9A N-terminal" evidence="10">
    <location>
        <begin position="41"/>
        <end position="440"/>
    </location>
</feature>
<evidence type="ECO:0000256" key="6">
    <source>
        <dbReference type="ARBA" id="ARBA00022825"/>
    </source>
</evidence>
<dbReference type="Pfam" id="PF02897">
    <property type="entry name" value="Peptidase_S9_N"/>
    <property type="match status" value="1"/>
</dbReference>
<evidence type="ECO:0000256" key="5">
    <source>
        <dbReference type="ARBA" id="ARBA00022801"/>
    </source>
</evidence>
<comment type="similarity">
    <text evidence="2">Belongs to the peptidase S9A family.</text>
</comment>